<gene>
    <name evidence="2" type="ORF">HNR14_001837</name>
</gene>
<sequence length="226" mass="25494">MRFRNLLITLLAAGSLVIGAAIPATAAEPDNQFEEELGLYTVVNDRPVRVTDSFLEEHALELNEAAPEQEPSTRLIDWNQWFGCYSLNNANDVFANYMFWWDGAGKNVRLKCGEGDARSGWGYKHIRDGKESQWQTKLDAARAAGWNSSAVKVESWDDLMSGASAAVILYPDYIRRDTVSNKWCANNLFYLQDANGNVRYKFQVEVAWASDSDRLITSFPSNRAYC</sequence>
<evidence type="ECO:0000313" key="3">
    <source>
        <dbReference type="Proteomes" id="UP000521075"/>
    </source>
</evidence>
<feature type="chain" id="PRO_5032638437" description="Secreted protein" evidence="1">
    <location>
        <begin position="27"/>
        <end position="226"/>
    </location>
</feature>
<organism evidence="2 3">
    <name type="scientific">Leifsonia naganoensis</name>
    <dbReference type="NCBI Taxonomy" id="150025"/>
    <lineage>
        <taxon>Bacteria</taxon>
        <taxon>Bacillati</taxon>
        <taxon>Actinomycetota</taxon>
        <taxon>Actinomycetes</taxon>
        <taxon>Micrococcales</taxon>
        <taxon>Microbacteriaceae</taxon>
        <taxon>Leifsonia</taxon>
    </lineage>
</organism>
<evidence type="ECO:0008006" key="4">
    <source>
        <dbReference type="Google" id="ProtNLM"/>
    </source>
</evidence>
<proteinExistence type="predicted"/>
<dbReference type="AlphaFoldDB" id="A0A853DLK7"/>
<dbReference type="EMBL" id="JACCHJ010000001">
    <property type="protein sequence ID" value="NYK09956.1"/>
    <property type="molecule type" value="Genomic_DNA"/>
</dbReference>
<dbReference type="Proteomes" id="UP000521075">
    <property type="component" value="Unassembled WGS sequence"/>
</dbReference>
<dbReference type="RefSeq" id="WP_179700790.1">
    <property type="nucleotide sequence ID" value="NZ_BAAAHA010000010.1"/>
</dbReference>
<reference evidence="2 3" key="1">
    <citation type="submission" date="2020-07" db="EMBL/GenBank/DDBJ databases">
        <title>Sequencing the genomes of 1000 actinobacteria strains.</title>
        <authorList>
            <person name="Klenk H.-P."/>
        </authorList>
    </citation>
    <scope>NUCLEOTIDE SEQUENCE [LARGE SCALE GENOMIC DNA]</scope>
    <source>
        <strain evidence="2 3">DSM 15166</strain>
    </source>
</reference>
<evidence type="ECO:0000313" key="2">
    <source>
        <dbReference type="EMBL" id="NYK09956.1"/>
    </source>
</evidence>
<accession>A0A853DLK7</accession>
<feature type="signal peptide" evidence="1">
    <location>
        <begin position="1"/>
        <end position="26"/>
    </location>
</feature>
<protein>
    <recommendedName>
        <fullName evidence="4">Secreted protein</fullName>
    </recommendedName>
</protein>
<comment type="caution">
    <text evidence="2">The sequence shown here is derived from an EMBL/GenBank/DDBJ whole genome shotgun (WGS) entry which is preliminary data.</text>
</comment>
<keyword evidence="3" id="KW-1185">Reference proteome</keyword>
<name>A0A853DLK7_9MICO</name>
<evidence type="ECO:0000256" key="1">
    <source>
        <dbReference type="SAM" id="SignalP"/>
    </source>
</evidence>
<keyword evidence="1" id="KW-0732">Signal</keyword>